<name>A0ABS7CBX3_9BACL</name>
<evidence type="ECO:0000256" key="6">
    <source>
        <dbReference type="ARBA" id="ARBA00022691"/>
    </source>
</evidence>
<accession>A0ABS7CBX3</accession>
<dbReference type="InterPro" id="IPR007197">
    <property type="entry name" value="rSAM"/>
</dbReference>
<evidence type="ECO:0000256" key="8">
    <source>
        <dbReference type="ARBA" id="ARBA00023004"/>
    </source>
</evidence>
<keyword evidence="7" id="KW-0479">Metal-binding</keyword>
<comment type="cofactor">
    <cofactor evidence="1">
        <name>[4Fe-4S] cluster</name>
        <dbReference type="ChEBI" id="CHEBI:49883"/>
    </cofactor>
</comment>
<dbReference type="PROSITE" id="PS51918">
    <property type="entry name" value="RADICAL_SAM"/>
    <property type="match status" value="1"/>
</dbReference>
<sequence>SVLNQARQLVAAGYKEIVLTGIHTGGYGDDMENYRLSDLLWDLDKIEGLERIRISSIEASQIDDAMIDVLNRSSKMCRHLHVPLQAGDDTVLKRMRRKYTVEEFAEKIRLLHQAMPGVAITTDVIVGFPGETEEMFENGYRLMEELKFSEMHVFPYSRRTGTPAARMEEQVDEGIKNERVHKLIDLSEQMQLEYARKYVGEVLDVIPERDYKGAPGTGRVMGYTDNYLQVVFEGSELLIGQLCRVKITEAGVNECFGQLVRVLKTNEAPVSKQLDSEIAALPEALRA</sequence>
<dbReference type="InterPro" id="IPR005839">
    <property type="entry name" value="Methylthiotransferase"/>
</dbReference>
<dbReference type="SUPFAM" id="SSF102114">
    <property type="entry name" value="Radical SAM enzymes"/>
    <property type="match status" value="1"/>
</dbReference>
<comment type="function">
    <text evidence="2">Catalyzes the methylthiolation of N6-threonylcarbamoyladenosine (t(6)A), leading to the formation of 2-methylthio-N6-threonylcarbamoyladenosine (ms(2)t(6)A) at position 37 in tRNAs that read codons beginning with adenine.</text>
</comment>
<dbReference type="EMBL" id="JAHZIK010001185">
    <property type="protein sequence ID" value="MBW7458408.1"/>
    <property type="molecule type" value="Genomic_DNA"/>
</dbReference>
<keyword evidence="8" id="KW-0408">Iron</keyword>
<dbReference type="PROSITE" id="PS50926">
    <property type="entry name" value="TRAM"/>
    <property type="match status" value="1"/>
</dbReference>
<evidence type="ECO:0000259" key="12">
    <source>
        <dbReference type="PROSITE" id="PS50926"/>
    </source>
</evidence>
<evidence type="ECO:0000313" key="14">
    <source>
        <dbReference type="EMBL" id="MBW7458408.1"/>
    </source>
</evidence>
<organism evidence="14 15">
    <name type="scientific">Paenibacillus sepulcri</name>
    <dbReference type="NCBI Taxonomy" id="359917"/>
    <lineage>
        <taxon>Bacteria</taxon>
        <taxon>Bacillati</taxon>
        <taxon>Bacillota</taxon>
        <taxon>Bacilli</taxon>
        <taxon>Bacillales</taxon>
        <taxon>Paenibacillaceae</taxon>
        <taxon>Paenibacillus</taxon>
    </lineage>
</organism>
<comment type="catalytic activity">
    <reaction evidence="11">
        <text>N(6)-L-threonylcarbamoyladenosine(37) in tRNA + (sulfur carrier)-SH + AH2 + 2 S-adenosyl-L-methionine = 2-methylsulfanyl-N(6)-L-threonylcarbamoyladenosine(37) in tRNA + (sulfur carrier)-H + 5'-deoxyadenosine + L-methionine + A + S-adenosyl-L-homocysteine + 2 H(+)</text>
        <dbReference type="Rhea" id="RHEA:37075"/>
        <dbReference type="Rhea" id="RHEA-COMP:10163"/>
        <dbReference type="Rhea" id="RHEA-COMP:11092"/>
        <dbReference type="Rhea" id="RHEA-COMP:14737"/>
        <dbReference type="Rhea" id="RHEA-COMP:14739"/>
        <dbReference type="ChEBI" id="CHEBI:13193"/>
        <dbReference type="ChEBI" id="CHEBI:15378"/>
        <dbReference type="ChEBI" id="CHEBI:17319"/>
        <dbReference type="ChEBI" id="CHEBI:17499"/>
        <dbReference type="ChEBI" id="CHEBI:29917"/>
        <dbReference type="ChEBI" id="CHEBI:57844"/>
        <dbReference type="ChEBI" id="CHEBI:57856"/>
        <dbReference type="ChEBI" id="CHEBI:59789"/>
        <dbReference type="ChEBI" id="CHEBI:64428"/>
        <dbReference type="ChEBI" id="CHEBI:74418"/>
        <dbReference type="ChEBI" id="CHEBI:74420"/>
        <dbReference type="EC" id="2.8.4.5"/>
    </reaction>
</comment>
<dbReference type="NCBIfam" id="TIGR00089">
    <property type="entry name" value="MiaB/RimO family radical SAM methylthiotransferase"/>
    <property type="match status" value="1"/>
</dbReference>
<evidence type="ECO:0000256" key="7">
    <source>
        <dbReference type="ARBA" id="ARBA00022723"/>
    </source>
</evidence>
<dbReference type="InterPro" id="IPR023404">
    <property type="entry name" value="rSAM_horseshoe"/>
</dbReference>
<dbReference type="InterPro" id="IPR006638">
    <property type="entry name" value="Elp3/MiaA/NifB-like_rSAM"/>
</dbReference>
<keyword evidence="4" id="KW-0004">4Fe-4S</keyword>
<keyword evidence="15" id="KW-1185">Reference proteome</keyword>
<dbReference type="SMART" id="SM00729">
    <property type="entry name" value="Elp3"/>
    <property type="match status" value="1"/>
</dbReference>
<gene>
    <name evidence="14" type="ORF">K0U00_30645</name>
</gene>
<keyword evidence="9" id="KW-0411">Iron-sulfur</keyword>
<keyword evidence="5 14" id="KW-0808">Transferase</keyword>
<dbReference type="PANTHER" id="PTHR11918:SF45">
    <property type="entry name" value="THREONYLCARBAMOYLADENOSINE TRNA METHYLTHIOTRANSFERASE"/>
    <property type="match status" value="1"/>
</dbReference>
<feature type="non-terminal residue" evidence="14">
    <location>
        <position position="1"/>
    </location>
</feature>
<feature type="domain" description="TRAM" evidence="12">
    <location>
        <begin position="196"/>
        <end position="261"/>
    </location>
</feature>
<evidence type="ECO:0000256" key="9">
    <source>
        <dbReference type="ARBA" id="ARBA00023014"/>
    </source>
</evidence>
<proteinExistence type="predicted"/>
<dbReference type="Gene3D" id="3.80.30.20">
    <property type="entry name" value="tm_1862 like domain"/>
    <property type="match status" value="1"/>
</dbReference>
<dbReference type="InterPro" id="IPR058240">
    <property type="entry name" value="rSAM_sf"/>
</dbReference>
<dbReference type="InterPro" id="IPR002792">
    <property type="entry name" value="TRAM_dom"/>
</dbReference>
<dbReference type="GO" id="GO:0016740">
    <property type="term" value="F:transferase activity"/>
    <property type="evidence" value="ECO:0007669"/>
    <property type="project" value="UniProtKB-KW"/>
</dbReference>
<evidence type="ECO:0000256" key="11">
    <source>
        <dbReference type="ARBA" id="ARBA00051661"/>
    </source>
</evidence>
<evidence type="ECO:0000256" key="2">
    <source>
        <dbReference type="ARBA" id="ARBA00002399"/>
    </source>
</evidence>
<evidence type="ECO:0000256" key="5">
    <source>
        <dbReference type="ARBA" id="ARBA00022679"/>
    </source>
</evidence>
<keyword evidence="6" id="KW-0949">S-adenosyl-L-methionine</keyword>
<dbReference type="Proteomes" id="UP001519887">
    <property type="component" value="Unassembled WGS sequence"/>
</dbReference>
<evidence type="ECO:0000256" key="10">
    <source>
        <dbReference type="ARBA" id="ARBA00031213"/>
    </source>
</evidence>
<feature type="domain" description="Radical SAM core" evidence="13">
    <location>
        <begin position="1"/>
        <end position="193"/>
    </location>
</feature>
<evidence type="ECO:0000256" key="3">
    <source>
        <dbReference type="ARBA" id="ARBA00013273"/>
    </source>
</evidence>
<dbReference type="PANTHER" id="PTHR11918">
    <property type="entry name" value="RADICAL SAM PROTEINS"/>
    <property type="match status" value="1"/>
</dbReference>
<comment type="caution">
    <text evidence="14">The sequence shown here is derived from an EMBL/GenBank/DDBJ whole genome shotgun (WGS) entry which is preliminary data.</text>
</comment>
<evidence type="ECO:0000256" key="4">
    <source>
        <dbReference type="ARBA" id="ARBA00022485"/>
    </source>
</evidence>
<dbReference type="Pfam" id="PF04055">
    <property type="entry name" value="Radical_SAM"/>
    <property type="match status" value="1"/>
</dbReference>
<dbReference type="Pfam" id="PF01938">
    <property type="entry name" value="TRAM"/>
    <property type="match status" value="1"/>
</dbReference>
<dbReference type="EC" id="2.8.4.5" evidence="3"/>
<evidence type="ECO:0000259" key="13">
    <source>
        <dbReference type="PROSITE" id="PS51918"/>
    </source>
</evidence>
<evidence type="ECO:0000313" key="15">
    <source>
        <dbReference type="Proteomes" id="UP001519887"/>
    </source>
</evidence>
<evidence type="ECO:0000256" key="1">
    <source>
        <dbReference type="ARBA" id="ARBA00001966"/>
    </source>
</evidence>
<protein>
    <recommendedName>
        <fullName evidence="3">tRNA (N(6)-L-threonylcarbamoyladenosine(37)-C(2))-methylthiotransferase</fullName>
        <ecNumber evidence="3">2.8.4.5</ecNumber>
    </recommendedName>
    <alternativeName>
        <fullName evidence="10">tRNA-t(6)A37 methylthiotransferase</fullName>
    </alternativeName>
</protein>
<reference evidence="14 15" key="1">
    <citation type="submission" date="2021-07" db="EMBL/GenBank/DDBJ databases">
        <title>Paenibacillus radiodurans sp. nov., isolated from the southeastern edge of Tengger Desert.</title>
        <authorList>
            <person name="Zhang G."/>
        </authorList>
    </citation>
    <scope>NUCLEOTIDE SEQUENCE [LARGE SCALE GENOMIC DNA]</scope>
    <source>
        <strain evidence="14 15">CCM 7311</strain>
    </source>
</reference>